<comment type="caution">
    <text evidence="3">The sequence shown here is derived from an EMBL/GenBank/DDBJ whole genome shotgun (WGS) entry which is preliminary data.</text>
</comment>
<evidence type="ECO:0000256" key="1">
    <source>
        <dbReference type="SAM" id="Phobius"/>
    </source>
</evidence>
<feature type="transmembrane region" description="Helical" evidence="1">
    <location>
        <begin position="6"/>
        <end position="28"/>
    </location>
</feature>
<feature type="transmembrane region" description="Helical" evidence="1">
    <location>
        <begin position="70"/>
        <end position="89"/>
    </location>
</feature>
<gene>
    <name evidence="3" type="ORF">IHE50_01285</name>
</gene>
<feature type="transmembrane region" description="Helical" evidence="1">
    <location>
        <begin position="274"/>
        <end position="291"/>
    </location>
</feature>
<evidence type="ECO:0000313" key="4">
    <source>
        <dbReference type="Proteomes" id="UP000763484"/>
    </source>
</evidence>
<evidence type="ECO:0000259" key="2">
    <source>
        <dbReference type="Pfam" id="PF00892"/>
    </source>
</evidence>
<proteinExistence type="predicted"/>
<protein>
    <submittedName>
        <fullName evidence="3">EamA family transporter</fullName>
    </submittedName>
</protein>
<dbReference type="InterPro" id="IPR037185">
    <property type="entry name" value="EmrE-like"/>
</dbReference>
<dbReference type="EMBL" id="JADFAQ010000019">
    <property type="protein sequence ID" value="MBE5728033.1"/>
    <property type="molecule type" value="Genomic_DNA"/>
</dbReference>
<dbReference type="SUPFAM" id="SSF103481">
    <property type="entry name" value="Multidrug resistance efflux transporter EmrE"/>
    <property type="match status" value="1"/>
</dbReference>
<name>A0A8T3US10_9ARCH</name>
<dbReference type="Proteomes" id="UP000763484">
    <property type="component" value="Unassembled WGS sequence"/>
</dbReference>
<sequence>MFSAVYWVVITLATASFALISIISKVALSRKGKLISYKSFLPTYLSFSALFAVITTLFITRSLYINYNVVLYAALTGFIYCLAAYFFFFSIEREKVAIIGTVNGSQFILLSFFSALLFLHSVIIVDSIASVVMLIGVILLSVNSVTGVKASKYVFLALAANILWVIMWLIFYSTIPVGVSPLIYYSWLSIFAAIFSILFSIPLRTKWRSIQRYFKSKDIITPVVFAGFFNGFGTVLFSLAYIFNSAYSPLISEISLPALVVISFVFLKERLRITQIIGVFTVILSILLLFLL</sequence>
<dbReference type="GO" id="GO:0016020">
    <property type="term" value="C:membrane"/>
    <property type="evidence" value="ECO:0007669"/>
    <property type="project" value="InterPro"/>
</dbReference>
<dbReference type="InterPro" id="IPR000620">
    <property type="entry name" value="EamA_dom"/>
</dbReference>
<reference evidence="3 4" key="1">
    <citation type="submission" date="2020-09" db="EMBL/GenBank/DDBJ databases">
        <title>Genomic characterization of a novel Parvarchaeota family in acid mine drainage sediments.</title>
        <authorList>
            <person name="Luo Z.-H."/>
        </authorList>
    </citation>
    <scope>NUCLEOTIDE SEQUENCE [LARGE SCALE GENOMIC DNA]</scope>
    <source>
        <strain evidence="3">TL1-5_bins.178</strain>
    </source>
</reference>
<feature type="transmembrane region" description="Helical" evidence="1">
    <location>
        <begin position="249"/>
        <end position="267"/>
    </location>
</feature>
<feature type="transmembrane region" description="Helical" evidence="1">
    <location>
        <begin position="122"/>
        <end position="141"/>
    </location>
</feature>
<dbReference type="Pfam" id="PF00892">
    <property type="entry name" value="EamA"/>
    <property type="match status" value="1"/>
</dbReference>
<feature type="transmembrane region" description="Helical" evidence="1">
    <location>
        <begin position="40"/>
        <end position="64"/>
    </location>
</feature>
<keyword evidence="1" id="KW-1133">Transmembrane helix</keyword>
<feature type="transmembrane region" description="Helical" evidence="1">
    <location>
        <begin position="96"/>
        <end position="116"/>
    </location>
</feature>
<keyword evidence="1" id="KW-0472">Membrane</keyword>
<feature type="transmembrane region" description="Helical" evidence="1">
    <location>
        <begin position="223"/>
        <end position="243"/>
    </location>
</feature>
<accession>A0A8T3US10</accession>
<feature type="transmembrane region" description="Helical" evidence="1">
    <location>
        <begin position="153"/>
        <end position="171"/>
    </location>
</feature>
<dbReference type="AlphaFoldDB" id="A0A8T3US10"/>
<organism evidence="3 4">
    <name type="scientific">Candidatus Acidifodinimicrobium mancum</name>
    <dbReference type="NCBI Taxonomy" id="2898728"/>
    <lineage>
        <taxon>Archaea</taxon>
        <taxon>Candidatus Parvarchaeota</taxon>
        <taxon>Candidatus Acidifodinimicrobiaceae</taxon>
        <taxon>Candidatus Acidifodinimicrobium</taxon>
    </lineage>
</organism>
<evidence type="ECO:0000313" key="3">
    <source>
        <dbReference type="EMBL" id="MBE5728033.1"/>
    </source>
</evidence>
<feature type="domain" description="EamA" evidence="2">
    <location>
        <begin position="152"/>
        <end position="290"/>
    </location>
</feature>
<feature type="transmembrane region" description="Helical" evidence="1">
    <location>
        <begin position="183"/>
        <end position="203"/>
    </location>
</feature>
<keyword evidence="1" id="KW-0812">Transmembrane</keyword>